<proteinExistence type="predicted"/>
<reference evidence="1 2" key="1">
    <citation type="submission" date="2024-05" db="EMBL/GenBank/DDBJ databases">
        <authorList>
            <person name="Wallberg A."/>
        </authorList>
    </citation>
    <scope>NUCLEOTIDE SEQUENCE [LARGE SCALE GENOMIC DNA]</scope>
</reference>
<keyword evidence="2" id="KW-1185">Reference proteome</keyword>
<evidence type="ECO:0000313" key="1">
    <source>
        <dbReference type="EMBL" id="CAL4136423.1"/>
    </source>
</evidence>
<dbReference type="Proteomes" id="UP001497623">
    <property type="component" value="Unassembled WGS sequence"/>
</dbReference>
<accession>A0AAV2RPI1</accession>
<name>A0AAV2RPI1_MEGNR</name>
<dbReference type="AlphaFoldDB" id="A0AAV2RPI1"/>
<comment type="caution">
    <text evidence="1">The sequence shown here is derived from an EMBL/GenBank/DDBJ whole genome shotgun (WGS) entry which is preliminary data.</text>
</comment>
<dbReference type="EMBL" id="CAXKWB010029786">
    <property type="protein sequence ID" value="CAL4136423.1"/>
    <property type="molecule type" value="Genomic_DNA"/>
</dbReference>
<feature type="non-terminal residue" evidence="1">
    <location>
        <position position="1"/>
    </location>
</feature>
<evidence type="ECO:0000313" key="2">
    <source>
        <dbReference type="Proteomes" id="UP001497623"/>
    </source>
</evidence>
<feature type="non-terminal residue" evidence="1">
    <location>
        <position position="121"/>
    </location>
</feature>
<sequence length="121" mass="13598">TATRVLDNTYGNVVRETTYLEPATEYVTYTHILDQITYQTVTEVISPEVTSYVKAVDFQIINDNILERETVVSYLPVPKTVTVTRYQTRADYVAAKAQATIIVTETQRETVTAIVSSTVTQ</sequence>
<protein>
    <submittedName>
        <fullName evidence="1">Uncharacterized protein</fullName>
    </submittedName>
</protein>
<gene>
    <name evidence="1" type="ORF">MNOR_LOCUS27801</name>
</gene>
<organism evidence="1 2">
    <name type="scientific">Meganyctiphanes norvegica</name>
    <name type="common">Northern krill</name>
    <name type="synonym">Thysanopoda norvegica</name>
    <dbReference type="NCBI Taxonomy" id="48144"/>
    <lineage>
        <taxon>Eukaryota</taxon>
        <taxon>Metazoa</taxon>
        <taxon>Ecdysozoa</taxon>
        <taxon>Arthropoda</taxon>
        <taxon>Crustacea</taxon>
        <taxon>Multicrustacea</taxon>
        <taxon>Malacostraca</taxon>
        <taxon>Eumalacostraca</taxon>
        <taxon>Eucarida</taxon>
        <taxon>Euphausiacea</taxon>
        <taxon>Euphausiidae</taxon>
        <taxon>Meganyctiphanes</taxon>
    </lineage>
</organism>